<organism evidence="3">
    <name type="scientific">Zeugodacus cucurbitae</name>
    <name type="common">Melon fruit fly</name>
    <name type="synonym">Bactrocera cucurbitae</name>
    <dbReference type="NCBI Taxonomy" id="28588"/>
    <lineage>
        <taxon>Eukaryota</taxon>
        <taxon>Metazoa</taxon>
        <taxon>Ecdysozoa</taxon>
        <taxon>Arthropoda</taxon>
        <taxon>Hexapoda</taxon>
        <taxon>Insecta</taxon>
        <taxon>Pterygota</taxon>
        <taxon>Neoptera</taxon>
        <taxon>Endopterygota</taxon>
        <taxon>Diptera</taxon>
        <taxon>Brachycera</taxon>
        <taxon>Muscomorpha</taxon>
        <taxon>Tephritoidea</taxon>
        <taxon>Tephritidae</taxon>
        <taxon>Zeugodacus</taxon>
        <taxon>Zeugodacus</taxon>
    </lineage>
</organism>
<reference evidence="3" key="1">
    <citation type="submission" date="2014-11" db="EMBL/GenBank/DDBJ databases">
        <authorList>
            <person name="Geib S."/>
        </authorList>
    </citation>
    <scope>NUCLEOTIDE SEQUENCE</scope>
</reference>
<dbReference type="PANTHER" id="PTHR13618">
    <property type="entry name" value="LEUCINE ZIPPER CONTAINING TRANSCRIPTION FACTOR LZF1"/>
    <property type="match status" value="1"/>
</dbReference>
<dbReference type="PANTHER" id="PTHR13618:SF1">
    <property type="entry name" value="PROTEIN ROGDI HOMOLOG"/>
    <property type="match status" value="1"/>
</dbReference>
<sequence>MCFCCNSFFAALFLGFSFCLTLTSVKRHSVIRTQTMEDTEVEEIKNLQTEFEWVMRDEVHAILRKLREILVECARRFPVPCFPDNEGKRTEKFVLMAAQDQLKCSVTLTGDSITQADISYKLKRTSSQVQRTSITPDAPWKLQQVQDAANHLQQAINHIDNVDGNYAFKSREEVLQIIGELIGALQRGRTSLLIPKKKAIDELMKGRNMKSLTPNLPEDQAISFFLQCHKLIIAVYQLLNVQGTMKMEATQAECSVGWLNEVLVLFTVGLTLCQQLKDKINAFKMDVSS</sequence>
<dbReference type="AlphaFoldDB" id="A0A0A1XDC7"/>
<reference evidence="3" key="2">
    <citation type="journal article" date="2015" name="Gigascience">
        <title>Reconstructing a comprehensive transcriptome assembly of a white-pupal translocated strain of the pest fruit fly Bactrocera cucurbitae.</title>
        <authorList>
            <person name="Sim S.B."/>
            <person name="Calla B."/>
            <person name="Hall B."/>
            <person name="DeRego T."/>
            <person name="Geib S.M."/>
        </authorList>
    </citation>
    <scope>NUCLEOTIDE SEQUENCE</scope>
</reference>
<name>A0A0A1XDC7_ZEUCU</name>
<dbReference type="Pfam" id="PF10259">
    <property type="entry name" value="Rogdi_lz"/>
    <property type="match status" value="1"/>
</dbReference>
<dbReference type="GO" id="GO:0043291">
    <property type="term" value="C:RAVE complex"/>
    <property type="evidence" value="ECO:0007669"/>
    <property type="project" value="TreeGrafter"/>
</dbReference>
<accession>A0A0A1XDC7</accession>
<feature type="chain" id="PRO_5001983574" evidence="2">
    <location>
        <begin position="20"/>
        <end position="289"/>
    </location>
</feature>
<dbReference type="EMBL" id="GBXI01005332">
    <property type="protein sequence ID" value="JAD08960.1"/>
    <property type="molecule type" value="Transcribed_RNA"/>
</dbReference>
<proteinExistence type="inferred from homology"/>
<evidence type="ECO:0000256" key="1">
    <source>
        <dbReference type="ARBA" id="ARBA00005535"/>
    </source>
</evidence>
<dbReference type="OrthoDB" id="66510at2759"/>
<comment type="similarity">
    <text evidence="1">Belongs to the rogdi family.</text>
</comment>
<keyword evidence="2" id="KW-0732">Signal</keyword>
<protein>
    <submittedName>
        <fullName evidence="3">Protein rogdi</fullName>
    </submittedName>
</protein>
<evidence type="ECO:0000256" key="2">
    <source>
        <dbReference type="SAM" id="SignalP"/>
    </source>
</evidence>
<evidence type="ECO:0000313" key="3">
    <source>
        <dbReference type="EMBL" id="JAD08960.1"/>
    </source>
</evidence>
<dbReference type="InterPro" id="IPR028241">
    <property type="entry name" value="RAVE2/Rogdi"/>
</dbReference>
<feature type="signal peptide" evidence="2">
    <location>
        <begin position="1"/>
        <end position="19"/>
    </location>
</feature>
<gene>
    <name evidence="3" type="primary">rogdi_2</name>
    <name evidence="3" type="ORF">g.50894</name>
</gene>